<organism evidence="1 2">
    <name type="scientific">Ottowia thiooxydans</name>
    <dbReference type="NCBI Taxonomy" id="219182"/>
    <lineage>
        <taxon>Bacteria</taxon>
        <taxon>Pseudomonadati</taxon>
        <taxon>Pseudomonadota</taxon>
        <taxon>Betaproteobacteria</taxon>
        <taxon>Burkholderiales</taxon>
        <taxon>Comamonadaceae</taxon>
        <taxon>Ottowia</taxon>
    </lineage>
</organism>
<name>A0ABV2QC29_9BURK</name>
<keyword evidence="2" id="KW-1185">Reference proteome</keyword>
<comment type="caution">
    <text evidence="1">The sequence shown here is derived from an EMBL/GenBank/DDBJ whole genome shotgun (WGS) entry which is preliminary data.</text>
</comment>
<dbReference type="RefSeq" id="WP_354445742.1">
    <property type="nucleotide sequence ID" value="NZ_JBEPSH010000007.1"/>
</dbReference>
<dbReference type="EMBL" id="JBEPSH010000007">
    <property type="protein sequence ID" value="MET4578463.1"/>
    <property type="molecule type" value="Genomic_DNA"/>
</dbReference>
<gene>
    <name evidence="1" type="ORF">ABIE13_003579</name>
</gene>
<protein>
    <submittedName>
        <fullName evidence="1">Uncharacterized protein</fullName>
    </submittedName>
</protein>
<sequence>MTIDVLLRSPAVGGKPMPTSFGIGIGVGILTSRQIARWILI</sequence>
<evidence type="ECO:0000313" key="1">
    <source>
        <dbReference type="EMBL" id="MET4578463.1"/>
    </source>
</evidence>
<evidence type="ECO:0000313" key="2">
    <source>
        <dbReference type="Proteomes" id="UP001549320"/>
    </source>
</evidence>
<dbReference type="Proteomes" id="UP001549320">
    <property type="component" value="Unassembled WGS sequence"/>
</dbReference>
<accession>A0ABV2QC29</accession>
<proteinExistence type="predicted"/>
<reference evidence="1 2" key="1">
    <citation type="submission" date="2024-06" db="EMBL/GenBank/DDBJ databases">
        <title>Sorghum-associated microbial communities from plants grown in Nebraska, USA.</title>
        <authorList>
            <person name="Schachtman D."/>
        </authorList>
    </citation>
    <scope>NUCLEOTIDE SEQUENCE [LARGE SCALE GENOMIC DNA]</scope>
    <source>
        <strain evidence="1 2">2709</strain>
    </source>
</reference>